<dbReference type="GO" id="GO:0000049">
    <property type="term" value="F:tRNA binding"/>
    <property type="evidence" value="ECO:0007669"/>
    <property type="project" value="UniProtKB-UniRule"/>
</dbReference>
<dbReference type="EC" id="3.1.1.29" evidence="1 8"/>
<feature type="site" description="Stabilizes the basic form of H active site to accept a proton" evidence="8">
    <location>
        <position position="91"/>
    </location>
</feature>
<gene>
    <name evidence="8 11" type="primary">pth</name>
    <name evidence="13" type="ORF">C7U54_00065</name>
    <name evidence="11" type="ORF">Fi14EGH31_20240</name>
    <name evidence="12" type="ORF">NE542_03775</name>
</gene>
<dbReference type="EMBL" id="AP024085">
    <property type="protein sequence ID" value="BCL58312.1"/>
    <property type="molecule type" value="Genomic_DNA"/>
</dbReference>
<dbReference type="Pfam" id="PF01195">
    <property type="entry name" value="Pept_tRNA_hydro"/>
    <property type="match status" value="1"/>
</dbReference>
<dbReference type="Gene3D" id="3.40.50.1470">
    <property type="entry name" value="Peptidyl-tRNA hydrolase"/>
    <property type="match status" value="1"/>
</dbReference>
<keyword evidence="2 8" id="KW-0820">tRNA-binding</keyword>
<reference evidence="15" key="3">
    <citation type="submission" date="2020-09" db="EMBL/GenBank/DDBJ databases">
        <title>Complete genome sequencing of Faecalibacillus intestinalis strain 14EGH31.</title>
        <authorList>
            <person name="Sakamoto M."/>
            <person name="Murakami T."/>
            <person name="Mori H."/>
        </authorList>
    </citation>
    <scope>NUCLEOTIDE SEQUENCE [LARGE SCALE GENOMIC DNA]</scope>
    <source>
        <strain evidence="15">14EGH31</strain>
    </source>
</reference>
<keyword evidence="14" id="KW-1185">Reference proteome</keyword>
<keyword evidence="4 8" id="KW-0694">RNA-binding</keyword>
<comment type="similarity">
    <text evidence="5 8 10">Belongs to the PTH family.</text>
</comment>
<evidence type="ECO:0000313" key="11">
    <source>
        <dbReference type="EMBL" id="BCL58312.1"/>
    </source>
</evidence>
<evidence type="ECO:0000313" key="13">
    <source>
        <dbReference type="EMBL" id="PST43146.1"/>
    </source>
</evidence>
<evidence type="ECO:0000256" key="3">
    <source>
        <dbReference type="ARBA" id="ARBA00022801"/>
    </source>
</evidence>
<dbReference type="PROSITE" id="PS01195">
    <property type="entry name" value="PEPT_TRNA_HYDROL_1"/>
    <property type="match status" value="1"/>
</dbReference>
<dbReference type="InterPro" id="IPR036416">
    <property type="entry name" value="Pept_tRNA_hydro_sf"/>
</dbReference>
<dbReference type="GO" id="GO:0072344">
    <property type="term" value="P:rescue of stalled ribosome"/>
    <property type="evidence" value="ECO:0007669"/>
    <property type="project" value="UniProtKB-UniRule"/>
</dbReference>
<feature type="binding site" evidence="8">
    <location>
        <position position="66"/>
    </location>
    <ligand>
        <name>tRNA</name>
        <dbReference type="ChEBI" id="CHEBI:17843"/>
    </ligand>
</feature>
<evidence type="ECO:0000313" key="12">
    <source>
        <dbReference type="EMBL" id="MCQ5060955.1"/>
    </source>
</evidence>
<dbReference type="Proteomes" id="UP000240974">
    <property type="component" value="Unassembled WGS sequence"/>
</dbReference>
<evidence type="ECO:0000256" key="5">
    <source>
        <dbReference type="ARBA" id="ARBA00038063"/>
    </source>
</evidence>
<dbReference type="CDD" id="cd00462">
    <property type="entry name" value="PTH"/>
    <property type="match status" value="1"/>
</dbReference>
<comment type="catalytic activity">
    <reaction evidence="6 8 9">
        <text>an N-acyl-L-alpha-aminoacyl-tRNA + H2O = an N-acyl-L-amino acid + a tRNA + H(+)</text>
        <dbReference type="Rhea" id="RHEA:54448"/>
        <dbReference type="Rhea" id="RHEA-COMP:10123"/>
        <dbReference type="Rhea" id="RHEA-COMP:13883"/>
        <dbReference type="ChEBI" id="CHEBI:15377"/>
        <dbReference type="ChEBI" id="CHEBI:15378"/>
        <dbReference type="ChEBI" id="CHEBI:59874"/>
        <dbReference type="ChEBI" id="CHEBI:78442"/>
        <dbReference type="ChEBI" id="CHEBI:138191"/>
        <dbReference type="EC" id="3.1.1.29"/>
    </reaction>
</comment>
<comment type="function">
    <text evidence="8">Hydrolyzes ribosome-free peptidyl-tRNAs (with 1 or more amino acids incorporated), which drop off the ribosome during protein synthesis, or as a result of ribosome stalling.</text>
</comment>
<evidence type="ECO:0000256" key="10">
    <source>
        <dbReference type="RuleBase" id="RU004320"/>
    </source>
</evidence>
<dbReference type="NCBIfam" id="TIGR00447">
    <property type="entry name" value="pth"/>
    <property type="match status" value="1"/>
</dbReference>
<comment type="function">
    <text evidence="8">Catalyzes the release of premature peptidyl moieties from peptidyl-tRNA molecules trapped in stalled 50S ribosomal subunits, and thus maintains levels of free tRNAs and 50S ribosomes.</text>
</comment>
<evidence type="ECO:0000256" key="4">
    <source>
        <dbReference type="ARBA" id="ARBA00022884"/>
    </source>
</evidence>
<accession>A0A2T3G6I4</accession>
<evidence type="ECO:0000256" key="6">
    <source>
        <dbReference type="ARBA" id="ARBA00048707"/>
    </source>
</evidence>
<dbReference type="GeneID" id="70580464"/>
<dbReference type="KEGG" id="fit:Fi14EGH31_20240"/>
<keyword evidence="3 8" id="KW-0378">Hydrolase</keyword>
<dbReference type="EMBL" id="JANGBO010000002">
    <property type="protein sequence ID" value="MCQ5060955.1"/>
    <property type="molecule type" value="Genomic_DNA"/>
</dbReference>
<name>A0A2T3G6I4_9FIRM</name>
<dbReference type="SUPFAM" id="SSF53178">
    <property type="entry name" value="Peptidyl-tRNA hydrolase-like"/>
    <property type="match status" value="1"/>
</dbReference>
<feature type="binding site" evidence="8">
    <location>
        <position position="112"/>
    </location>
    <ligand>
        <name>tRNA</name>
        <dbReference type="ChEBI" id="CHEBI:17843"/>
    </ligand>
</feature>
<reference evidence="12" key="4">
    <citation type="submission" date="2022-06" db="EMBL/GenBank/DDBJ databases">
        <title>Isolation of gut microbiota from human fecal samples.</title>
        <authorList>
            <person name="Pamer E.G."/>
            <person name="Barat B."/>
            <person name="Waligurski E."/>
            <person name="Medina S."/>
            <person name="Paddock L."/>
            <person name="Mostad J."/>
        </authorList>
    </citation>
    <scope>NUCLEOTIDE SEQUENCE</scope>
    <source>
        <strain evidence="12">DFI.6.24</strain>
    </source>
</reference>
<comment type="subcellular location">
    <subcellularLocation>
        <location evidence="8">Cytoplasm</location>
    </subcellularLocation>
</comment>
<comment type="subunit">
    <text evidence="8">Monomer.</text>
</comment>
<feature type="binding site" evidence="8">
    <location>
        <position position="64"/>
    </location>
    <ligand>
        <name>tRNA</name>
        <dbReference type="ChEBI" id="CHEBI:17843"/>
    </ligand>
</feature>
<dbReference type="RefSeq" id="WP_022002974.1">
    <property type="nucleotide sequence ID" value="NZ_AP024085.1"/>
</dbReference>
<dbReference type="HAMAP" id="MF_00083">
    <property type="entry name" value="Pept_tRNA_hydro_bact"/>
    <property type="match status" value="1"/>
</dbReference>
<dbReference type="PANTHER" id="PTHR17224:SF1">
    <property type="entry name" value="PEPTIDYL-TRNA HYDROLASE"/>
    <property type="match status" value="1"/>
</dbReference>
<dbReference type="Proteomes" id="UP001204814">
    <property type="component" value="Unassembled WGS sequence"/>
</dbReference>
<dbReference type="PANTHER" id="PTHR17224">
    <property type="entry name" value="PEPTIDYL-TRNA HYDROLASE"/>
    <property type="match status" value="1"/>
</dbReference>
<sequence>MKLIIGLGNPGKEYENTRHNTGFMVLDRLSEKLNIEMTQNKFKGLYGKSKYKGEDVILLKPQTYMNLSGESVRQVMDFFKINQEDILVIYDDLDMPVGKLRLRQSGSAGGHNGIKNIILHTGSQNFNRIRVGIDRSKYIKVVDYVLSRFTKDEQDAINQGIENASDAVVDYLDHGFNHAMNRFN</sequence>
<keyword evidence="8" id="KW-0963">Cytoplasm</keyword>
<evidence type="ECO:0000313" key="15">
    <source>
        <dbReference type="Proteomes" id="UP000593842"/>
    </source>
</evidence>
<evidence type="ECO:0000256" key="1">
    <source>
        <dbReference type="ARBA" id="ARBA00013260"/>
    </source>
</evidence>
<reference evidence="13 14" key="1">
    <citation type="journal article" date="2019" name="Int. J. Syst. Evol. Microbiol.">
        <title>Faecalibacillus intestinalis gen. nov., sp. nov. and Faecalibacillus faecis sp. nov., isolated from human faeces.</title>
        <authorList>
            <person name="Seo B."/>
            <person name="Jeon K."/>
            <person name="Baek I."/>
            <person name="Lee Y.M."/>
            <person name="Baek K."/>
            <person name="Ko G."/>
        </authorList>
    </citation>
    <scope>NUCLEOTIDE SEQUENCE [LARGE SCALE GENOMIC DNA]</scope>
    <source>
        <strain evidence="13 14">SNUG30099</strain>
    </source>
</reference>
<dbReference type="EMBL" id="PYLQ01000001">
    <property type="protein sequence ID" value="PST43146.1"/>
    <property type="molecule type" value="Genomic_DNA"/>
</dbReference>
<dbReference type="GO" id="GO:0004045">
    <property type="term" value="F:peptidyl-tRNA hydrolase activity"/>
    <property type="evidence" value="ECO:0007669"/>
    <property type="project" value="UniProtKB-UniRule"/>
</dbReference>
<reference evidence="11" key="2">
    <citation type="journal article" date="2020" name="Microbiol. Resour. Announc.">
        <title>Complete Genome Sequence of Faecalibacillus intestinalis JCM 34082, Isolated from Feces from a Healthy Japanese Female.</title>
        <authorList>
            <person name="Sakamoto M."/>
            <person name="Ikeyama N."/>
            <person name="Toyoda A."/>
            <person name="Murakami T."/>
            <person name="Mori H."/>
            <person name="Ohkuma M."/>
        </authorList>
    </citation>
    <scope>NUCLEOTIDE SEQUENCE</scope>
    <source>
        <strain evidence="11">14EGH31</strain>
    </source>
</reference>
<dbReference type="GO" id="GO:0005737">
    <property type="term" value="C:cytoplasm"/>
    <property type="evidence" value="ECO:0007669"/>
    <property type="project" value="UniProtKB-SubCell"/>
</dbReference>
<dbReference type="Proteomes" id="UP000593842">
    <property type="component" value="Chromosome"/>
</dbReference>
<evidence type="ECO:0000313" key="14">
    <source>
        <dbReference type="Proteomes" id="UP000240974"/>
    </source>
</evidence>
<feature type="binding site" evidence="8">
    <location>
        <position position="14"/>
    </location>
    <ligand>
        <name>tRNA</name>
        <dbReference type="ChEBI" id="CHEBI:17843"/>
    </ligand>
</feature>
<proteinExistence type="inferred from homology"/>
<dbReference type="InterPro" id="IPR001328">
    <property type="entry name" value="Pept_tRNA_hydro"/>
</dbReference>
<dbReference type="FunFam" id="3.40.50.1470:FF:000001">
    <property type="entry name" value="Peptidyl-tRNA hydrolase"/>
    <property type="match status" value="1"/>
</dbReference>
<protein>
    <recommendedName>
        <fullName evidence="7 8">Peptidyl-tRNA hydrolase</fullName>
        <shortName evidence="8">Pth</shortName>
        <ecNumber evidence="1 8">3.1.1.29</ecNumber>
    </recommendedName>
</protein>
<evidence type="ECO:0000256" key="2">
    <source>
        <dbReference type="ARBA" id="ARBA00022555"/>
    </source>
</evidence>
<evidence type="ECO:0000256" key="9">
    <source>
        <dbReference type="RuleBase" id="RU000673"/>
    </source>
</evidence>
<feature type="active site" description="Proton acceptor" evidence="8">
    <location>
        <position position="19"/>
    </location>
</feature>
<dbReference type="InterPro" id="IPR018171">
    <property type="entry name" value="Pept_tRNA_hydro_CS"/>
</dbReference>
<organism evidence="13 14">
    <name type="scientific">Faecalibacillus intestinalis</name>
    <dbReference type="NCBI Taxonomy" id="1982626"/>
    <lineage>
        <taxon>Bacteria</taxon>
        <taxon>Bacillati</taxon>
        <taxon>Bacillota</taxon>
        <taxon>Erysipelotrichia</taxon>
        <taxon>Erysipelotrichales</taxon>
        <taxon>Coprobacillaceae</taxon>
        <taxon>Faecalibacillus</taxon>
    </lineage>
</organism>
<dbReference type="AlphaFoldDB" id="A0A2T3G6I4"/>
<evidence type="ECO:0000256" key="7">
    <source>
        <dbReference type="ARBA" id="ARBA00050038"/>
    </source>
</evidence>
<feature type="site" description="Discriminates between blocked and unblocked aminoacyl-tRNA" evidence="8">
    <location>
        <position position="9"/>
    </location>
</feature>
<evidence type="ECO:0000256" key="8">
    <source>
        <dbReference type="HAMAP-Rule" id="MF_00083"/>
    </source>
</evidence>
<dbReference type="GO" id="GO:0006515">
    <property type="term" value="P:protein quality control for misfolded or incompletely synthesized proteins"/>
    <property type="evidence" value="ECO:0007669"/>
    <property type="project" value="UniProtKB-UniRule"/>
</dbReference>
<dbReference type="PROSITE" id="PS01196">
    <property type="entry name" value="PEPT_TRNA_HYDROL_2"/>
    <property type="match status" value="1"/>
</dbReference>